<keyword evidence="9" id="KW-0560">Oxidoreductase</keyword>
<dbReference type="SUPFAM" id="SSF48264">
    <property type="entry name" value="Cytochrome P450"/>
    <property type="match status" value="1"/>
</dbReference>
<evidence type="ECO:0000256" key="3">
    <source>
        <dbReference type="ARBA" id="ARBA00004406"/>
    </source>
</evidence>
<keyword evidence="12" id="KW-0472">Membrane</keyword>
<dbReference type="AlphaFoldDB" id="A0A9Y1YYK6"/>
<evidence type="ECO:0000256" key="7">
    <source>
        <dbReference type="ARBA" id="ARBA00022824"/>
    </source>
</evidence>
<dbReference type="GO" id="GO:0004497">
    <property type="term" value="F:monooxygenase activity"/>
    <property type="evidence" value="ECO:0007669"/>
    <property type="project" value="UniProtKB-KW"/>
</dbReference>
<dbReference type="EMBL" id="OP870551">
    <property type="protein sequence ID" value="WIT94134.1"/>
    <property type="molecule type" value="mRNA"/>
</dbReference>
<evidence type="ECO:0000256" key="11">
    <source>
        <dbReference type="ARBA" id="ARBA00023033"/>
    </source>
</evidence>
<evidence type="ECO:0000256" key="5">
    <source>
        <dbReference type="ARBA" id="ARBA00022617"/>
    </source>
</evidence>
<dbReference type="PRINTS" id="PR00464">
    <property type="entry name" value="EP450II"/>
</dbReference>
<dbReference type="InterPro" id="IPR001128">
    <property type="entry name" value="Cyt_P450"/>
</dbReference>
<dbReference type="InterPro" id="IPR050476">
    <property type="entry name" value="Insect_CytP450_Detox"/>
</dbReference>
<dbReference type="InterPro" id="IPR002402">
    <property type="entry name" value="Cyt_P450_E_grp-II"/>
</dbReference>
<evidence type="ECO:0000256" key="2">
    <source>
        <dbReference type="ARBA" id="ARBA00004174"/>
    </source>
</evidence>
<dbReference type="GO" id="GO:0020037">
    <property type="term" value="F:heme binding"/>
    <property type="evidence" value="ECO:0007669"/>
    <property type="project" value="InterPro"/>
</dbReference>
<evidence type="ECO:0000256" key="10">
    <source>
        <dbReference type="ARBA" id="ARBA00023004"/>
    </source>
</evidence>
<keyword evidence="7" id="KW-0256">Endoplasmic reticulum</keyword>
<name>A0A9Y1YYK6_9CUCU</name>
<evidence type="ECO:0000313" key="13">
    <source>
        <dbReference type="EMBL" id="WIT94134.1"/>
    </source>
</evidence>
<evidence type="ECO:0000256" key="9">
    <source>
        <dbReference type="ARBA" id="ARBA00023002"/>
    </source>
</evidence>
<dbReference type="Gene3D" id="1.10.630.10">
    <property type="entry name" value="Cytochrome P450"/>
    <property type="match status" value="1"/>
</dbReference>
<sequence>MFLLAFLLVLTGIIYYGLNSKKKKFTYWRRKGIAQQDGQHLLYGDVKGLFQRKKQAGELSTEIYYKFKKMGVQHGGYYMMSNPQWLLIHPSIIRLVMTKDFQHFSAHNPKLSDSLLFNNIFHMDGEPWKDIRRKLSPTFTSGKMKMVFDMLLEKTHGLSDLMASTTKDGKASEIKTLLARFTTDVIGTCGFGIECDSLNNENSQFFQQGQELFKRFMKRPKFITSILILLGVLSPFRFDVTDIEDFFRQIVNKTVDYREKNKVVRKDFLHLMIQLKNKGSITDIINEKDVCQTNGEGGLSMEEVAGQCLLFFTAGFETSSTTMPFALLELAHNQDIQAKLREEIPEVLKKYNGNLTYEALQDMTYCENVMQETLRKYPPLANLTRLCTKDYRIPDTDIVIDKGTNVNIPIIALHNDPEYFPDPQKFMP</sequence>
<evidence type="ECO:0000256" key="6">
    <source>
        <dbReference type="ARBA" id="ARBA00022723"/>
    </source>
</evidence>
<dbReference type="GO" id="GO:0016705">
    <property type="term" value="F:oxidoreductase activity, acting on paired donors, with incorporation or reduction of molecular oxygen"/>
    <property type="evidence" value="ECO:0007669"/>
    <property type="project" value="InterPro"/>
</dbReference>
<proteinExistence type="evidence at transcript level"/>
<keyword evidence="8" id="KW-0492">Microsome</keyword>
<comment type="cofactor">
    <cofactor evidence="1">
        <name>heme</name>
        <dbReference type="ChEBI" id="CHEBI:30413"/>
    </cofactor>
</comment>
<evidence type="ECO:0000256" key="1">
    <source>
        <dbReference type="ARBA" id="ARBA00001971"/>
    </source>
</evidence>
<dbReference type="PANTHER" id="PTHR24292">
    <property type="entry name" value="CYTOCHROME P450"/>
    <property type="match status" value="1"/>
</dbReference>
<dbReference type="GO" id="GO:0005789">
    <property type="term" value="C:endoplasmic reticulum membrane"/>
    <property type="evidence" value="ECO:0007669"/>
    <property type="project" value="UniProtKB-SubCell"/>
</dbReference>
<protein>
    <submittedName>
        <fullName evidence="13">Cytochrome P450 monooxygenase CYP6BX8</fullName>
    </submittedName>
</protein>
<comment type="subcellular location">
    <subcellularLocation>
        <location evidence="3">Endoplasmic reticulum membrane</location>
        <topology evidence="3">Peripheral membrane protein</topology>
    </subcellularLocation>
    <subcellularLocation>
        <location evidence="2">Microsome membrane</location>
        <topology evidence="2">Peripheral membrane protein</topology>
    </subcellularLocation>
</comment>
<accession>A0A9Y1YYK6</accession>
<keyword evidence="5" id="KW-0349">Heme</keyword>
<evidence type="ECO:0000256" key="12">
    <source>
        <dbReference type="ARBA" id="ARBA00023136"/>
    </source>
</evidence>
<keyword evidence="10" id="KW-0408">Iron</keyword>
<comment type="similarity">
    <text evidence="4">Belongs to the cytochrome P450 family.</text>
</comment>
<dbReference type="PANTHER" id="PTHR24292:SF100">
    <property type="entry name" value="CYTOCHROME P450 6A16, ISOFORM B-RELATED"/>
    <property type="match status" value="1"/>
</dbReference>
<organism evidence="13">
    <name type="scientific">Euwallacea interjectus</name>
    <dbReference type="NCBI Taxonomy" id="321055"/>
    <lineage>
        <taxon>Eukaryota</taxon>
        <taxon>Metazoa</taxon>
        <taxon>Ecdysozoa</taxon>
        <taxon>Arthropoda</taxon>
        <taxon>Hexapoda</taxon>
        <taxon>Insecta</taxon>
        <taxon>Pterygota</taxon>
        <taxon>Neoptera</taxon>
        <taxon>Endopterygota</taxon>
        <taxon>Coleoptera</taxon>
        <taxon>Polyphaga</taxon>
        <taxon>Cucujiformia</taxon>
        <taxon>Curculionidae</taxon>
        <taxon>Scolytinae</taxon>
        <taxon>Euwallacea</taxon>
    </lineage>
</organism>
<dbReference type="CDD" id="cd11056">
    <property type="entry name" value="CYP6-like"/>
    <property type="match status" value="1"/>
</dbReference>
<dbReference type="InterPro" id="IPR036396">
    <property type="entry name" value="Cyt_P450_sf"/>
</dbReference>
<keyword evidence="6" id="KW-0479">Metal-binding</keyword>
<dbReference type="Pfam" id="PF00067">
    <property type="entry name" value="p450"/>
    <property type="match status" value="1"/>
</dbReference>
<reference evidence="13" key="2">
    <citation type="journal article" date="2023" name="Genomics">
        <title>Transcriptome analysis of Euwallacea interjectus reveals differentially expressed unigenes related to developmental stages and egg laid.</title>
        <authorList>
            <person name="Hu J."/>
            <person name="Zhao C."/>
            <person name="Tan J."/>
            <person name="Lai S."/>
            <person name="Zhou Y."/>
            <person name="Dai L."/>
        </authorList>
    </citation>
    <scope>NUCLEOTIDE SEQUENCE</scope>
</reference>
<evidence type="ECO:0000256" key="8">
    <source>
        <dbReference type="ARBA" id="ARBA00022848"/>
    </source>
</evidence>
<dbReference type="GO" id="GO:0005506">
    <property type="term" value="F:iron ion binding"/>
    <property type="evidence" value="ECO:0007669"/>
    <property type="project" value="InterPro"/>
</dbReference>
<evidence type="ECO:0000256" key="4">
    <source>
        <dbReference type="ARBA" id="ARBA00010617"/>
    </source>
</evidence>
<reference evidence="13" key="1">
    <citation type="submission" date="2022-11" db="EMBL/GenBank/DDBJ databases">
        <authorList>
            <person name="Dai L."/>
        </authorList>
    </citation>
    <scope>NUCLEOTIDE SEQUENCE</scope>
</reference>
<keyword evidence="11 13" id="KW-0503">Monooxygenase</keyword>